<feature type="coiled-coil region" evidence="1">
    <location>
        <begin position="457"/>
        <end position="575"/>
    </location>
</feature>
<protein>
    <submittedName>
        <fullName evidence="3">Uncharacterized protein</fullName>
    </submittedName>
</protein>
<feature type="region of interest" description="Disordered" evidence="2">
    <location>
        <begin position="912"/>
        <end position="948"/>
    </location>
</feature>
<name>A0ABN1DKC0_9ACTN</name>
<gene>
    <name evidence="3" type="ORF">GCM10009546_03570</name>
</gene>
<feature type="compositionally biased region" description="Low complexity" evidence="2">
    <location>
        <begin position="79"/>
        <end position="88"/>
    </location>
</feature>
<dbReference type="Gene3D" id="3.40.50.300">
    <property type="entry name" value="P-loop containing nucleotide triphosphate hydrolases"/>
    <property type="match status" value="1"/>
</dbReference>
<feature type="coiled-coil region" evidence="1">
    <location>
        <begin position="633"/>
        <end position="667"/>
    </location>
</feature>
<dbReference type="InterPro" id="IPR027417">
    <property type="entry name" value="P-loop_NTPase"/>
</dbReference>
<evidence type="ECO:0000313" key="4">
    <source>
        <dbReference type="Proteomes" id="UP001501427"/>
    </source>
</evidence>
<evidence type="ECO:0000313" key="3">
    <source>
        <dbReference type="EMBL" id="GAA0544793.1"/>
    </source>
</evidence>
<feature type="compositionally biased region" description="Low complexity" evidence="2">
    <location>
        <begin position="47"/>
        <end position="57"/>
    </location>
</feature>
<evidence type="ECO:0000256" key="1">
    <source>
        <dbReference type="SAM" id="Coils"/>
    </source>
</evidence>
<feature type="compositionally biased region" description="Polar residues" evidence="2">
    <location>
        <begin position="1"/>
        <end position="10"/>
    </location>
</feature>
<sequence length="948" mass="101167">MTSVNHPSETNGDEECPEAGHSTSPHVPDSEAPTVSVPLPETPTPQPTETAPDPQTPSETTLPDPAAQTTEIPTPPTTEAPTETVPDPEGTPPVSDVALPDQETSPAETAPQDPGAEAEADQTTELPAPGTETPTETVAEPGGGPSEVGAEVESAGGLDPRAGFETVPLEEVVEGSATPALGTEVVAEGWGGLELVESVYGPLTEFYERIDARLREVPDDVPPVGWRPHMAALRALREERVAGDWEVLSRFLVAPGALEKTDDLRLIQSEDGDEVIRGLVRELAAADGRALLVAPTPERAAELLRGLEEDPEVFSLLVETRPATAEADSVETQAFPPVDDEAVQAAPPVREPVRESGSSGTVEFRPVSGMPEESSSAVTRVEPLPALPVAEPAVPEEGPSAPEARVRSAALRPVGEAWRQAWETEIRFLRRGLMSLEQWPRDAAALRSVEAEHVRRGEELEAERAAMARAIEEYRKTVTAAGQAAEEAEAEAERLAVVQREAEEELTAPRAEAERLRTEADEAATEANALTRTADASYARCVQMDERAKTAQSELQAARETEASLTDELARAQEALPHAAEESHRLAATDADKAAEGHAAYYRLAAAESALAAVRRRMTLGQRLHVASPPSELKRLRAEFKARTREADEAAKRAREAKDAAENAERIRRGLASFVSEGGARLAAAQEAQERLGTELAWLATERETAGAEHREQARLAAESVERATQAAMRARAAQQAAQVIEDRVNTARTSRERALAAAARARSDAEKAEARAADTEAALERRTAEAAAEMSARDTDLAAARRTEELSREQVREVCGSDPAADPEVAPAHQRRAMARIEQLTGYLHGERAAGGDMLLGTADLVVGTPAGIGVTVRDEEFDALIVADAGEVTDGEFLIGAVRARRWVLVGAPDSRPPSYREYAGAPSGRLESSPFERAGTAAPRLVEDG</sequence>
<feature type="region of interest" description="Disordered" evidence="2">
    <location>
        <begin position="804"/>
        <end position="829"/>
    </location>
</feature>
<feature type="region of interest" description="Disordered" evidence="2">
    <location>
        <begin position="346"/>
        <end position="373"/>
    </location>
</feature>
<reference evidence="3 4" key="1">
    <citation type="journal article" date="2019" name="Int. J. Syst. Evol. Microbiol.">
        <title>The Global Catalogue of Microorganisms (GCM) 10K type strain sequencing project: providing services to taxonomists for standard genome sequencing and annotation.</title>
        <authorList>
            <consortium name="The Broad Institute Genomics Platform"/>
            <consortium name="The Broad Institute Genome Sequencing Center for Infectious Disease"/>
            <person name="Wu L."/>
            <person name="Ma J."/>
        </authorList>
    </citation>
    <scope>NUCLEOTIDE SEQUENCE [LARGE SCALE GENOMIC DNA]</scope>
    <source>
        <strain evidence="3 4">JCM 10667</strain>
    </source>
</reference>
<feature type="coiled-coil region" evidence="1">
    <location>
        <begin position="752"/>
        <end position="786"/>
    </location>
</feature>
<dbReference type="Proteomes" id="UP001501427">
    <property type="component" value="Unassembled WGS sequence"/>
</dbReference>
<evidence type="ECO:0000256" key="2">
    <source>
        <dbReference type="SAM" id="MobiDB-lite"/>
    </source>
</evidence>
<accession>A0ABN1DKC0</accession>
<keyword evidence="1" id="KW-0175">Coiled coil</keyword>
<organism evidence="3 4">
    <name type="scientific">Actinomadura livida</name>
    <dbReference type="NCBI Taxonomy" id="79909"/>
    <lineage>
        <taxon>Bacteria</taxon>
        <taxon>Bacillati</taxon>
        <taxon>Actinomycetota</taxon>
        <taxon>Actinomycetes</taxon>
        <taxon>Streptosporangiales</taxon>
        <taxon>Thermomonosporaceae</taxon>
        <taxon>Actinomadura</taxon>
    </lineage>
</organism>
<feature type="compositionally biased region" description="Basic and acidic residues" evidence="2">
    <location>
        <begin position="804"/>
        <end position="813"/>
    </location>
</feature>
<proteinExistence type="predicted"/>
<feature type="region of interest" description="Disordered" evidence="2">
    <location>
        <begin position="1"/>
        <end position="163"/>
    </location>
</feature>
<comment type="caution">
    <text evidence="3">The sequence shown here is derived from an EMBL/GenBank/DDBJ whole genome shotgun (WGS) entry which is preliminary data.</text>
</comment>
<dbReference type="EMBL" id="BAAAHD010000001">
    <property type="protein sequence ID" value="GAA0544793.1"/>
    <property type="molecule type" value="Genomic_DNA"/>
</dbReference>
<keyword evidence="4" id="KW-1185">Reference proteome</keyword>